<comment type="caution">
    <text evidence="1">The sequence shown here is derived from an EMBL/GenBank/DDBJ whole genome shotgun (WGS) entry which is preliminary data.</text>
</comment>
<keyword evidence="2" id="KW-1185">Reference proteome</keyword>
<dbReference type="AlphaFoldDB" id="A0A2P5CU59"/>
<organism evidence="1 2">
    <name type="scientific">Parasponia andersonii</name>
    <name type="common">Sponia andersonii</name>
    <dbReference type="NCBI Taxonomy" id="3476"/>
    <lineage>
        <taxon>Eukaryota</taxon>
        <taxon>Viridiplantae</taxon>
        <taxon>Streptophyta</taxon>
        <taxon>Embryophyta</taxon>
        <taxon>Tracheophyta</taxon>
        <taxon>Spermatophyta</taxon>
        <taxon>Magnoliopsida</taxon>
        <taxon>eudicotyledons</taxon>
        <taxon>Gunneridae</taxon>
        <taxon>Pentapetalae</taxon>
        <taxon>rosids</taxon>
        <taxon>fabids</taxon>
        <taxon>Rosales</taxon>
        <taxon>Cannabaceae</taxon>
        <taxon>Parasponia</taxon>
    </lineage>
</organism>
<gene>
    <name evidence="1" type="ORF">PanWU01x14_122940</name>
</gene>
<dbReference type="Proteomes" id="UP000237105">
    <property type="component" value="Unassembled WGS sequence"/>
</dbReference>
<protein>
    <submittedName>
        <fullName evidence="1">Uncharacterized protein</fullName>
    </submittedName>
</protein>
<sequence length="101" mass="11973">MESELEVLEQSESDWEVENPVFTSELHSFWSKFETPTGEKSPRRCCLMYSSFEASFMAAMSETKSSLCLNFWSVSLQEKESLFSKDERESLRERKFERMFL</sequence>
<accession>A0A2P5CU59</accession>
<dbReference type="OrthoDB" id="10448143at2759"/>
<dbReference type="EMBL" id="JXTB01000094">
    <property type="protein sequence ID" value="PON64582.1"/>
    <property type="molecule type" value="Genomic_DNA"/>
</dbReference>
<name>A0A2P5CU59_PARAD</name>
<reference evidence="2" key="1">
    <citation type="submission" date="2016-06" db="EMBL/GenBank/DDBJ databases">
        <title>Parallel loss of symbiosis genes in relatives of nitrogen-fixing non-legume Parasponia.</title>
        <authorList>
            <person name="Van Velzen R."/>
            <person name="Holmer R."/>
            <person name="Bu F."/>
            <person name="Rutten L."/>
            <person name="Van Zeijl A."/>
            <person name="Liu W."/>
            <person name="Santuari L."/>
            <person name="Cao Q."/>
            <person name="Sharma T."/>
            <person name="Shen D."/>
            <person name="Roswanjaya Y."/>
            <person name="Wardhani T."/>
            <person name="Kalhor M.S."/>
            <person name="Jansen J."/>
            <person name="Van den Hoogen J."/>
            <person name="Gungor B."/>
            <person name="Hartog M."/>
            <person name="Hontelez J."/>
            <person name="Verver J."/>
            <person name="Yang W.-C."/>
            <person name="Schijlen E."/>
            <person name="Repin R."/>
            <person name="Schilthuizen M."/>
            <person name="Schranz E."/>
            <person name="Heidstra R."/>
            <person name="Miyata K."/>
            <person name="Fedorova E."/>
            <person name="Kohlen W."/>
            <person name="Bisseling T."/>
            <person name="Smit S."/>
            <person name="Geurts R."/>
        </authorList>
    </citation>
    <scope>NUCLEOTIDE SEQUENCE [LARGE SCALE GENOMIC DNA]</scope>
    <source>
        <strain evidence="2">cv. WU1-14</strain>
    </source>
</reference>
<evidence type="ECO:0000313" key="1">
    <source>
        <dbReference type="EMBL" id="PON64582.1"/>
    </source>
</evidence>
<proteinExistence type="predicted"/>
<evidence type="ECO:0000313" key="2">
    <source>
        <dbReference type="Proteomes" id="UP000237105"/>
    </source>
</evidence>